<reference evidence="2" key="1">
    <citation type="submission" date="2014-11" db="EMBL/GenBank/DDBJ databases">
        <authorList>
            <person name="Amaro Gonzalez C."/>
        </authorList>
    </citation>
    <scope>NUCLEOTIDE SEQUENCE</scope>
</reference>
<protein>
    <submittedName>
        <fullName evidence="2">Uncharacterized protein</fullName>
    </submittedName>
</protein>
<name>A0A0E9QDL7_ANGAN</name>
<accession>A0A0E9QDL7</accession>
<reference evidence="2" key="2">
    <citation type="journal article" date="2015" name="Fish Shellfish Immunol.">
        <title>Early steps in the European eel (Anguilla anguilla)-Vibrio vulnificus interaction in the gills: Role of the RtxA13 toxin.</title>
        <authorList>
            <person name="Callol A."/>
            <person name="Pajuelo D."/>
            <person name="Ebbesson L."/>
            <person name="Teles M."/>
            <person name="MacKenzie S."/>
            <person name="Amaro C."/>
        </authorList>
    </citation>
    <scope>NUCLEOTIDE SEQUENCE</scope>
</reference>
<sequence>MPEEIRMTERERKREVPGDV</sequence>
<proteinExistence type="predicted"/>
<dbReference type="EMBL" id="GBXM01093975">
    <property type="protein sequence ID" value="JAH14602.1"/>
    <property type="molecule type" value="Transcribed_RNA"/>
</dbReference>
<evidence type="ECO:0000313" key="2">
    <source>
        <dbReference type="EMBL" id="JAH14602.1"/>
    </source>
</evidence>
<feature type="region of interest" description="Disordered" evidence="1">
    <location>
        <begin position="1"/>
        <end position="20"/>
    </location>
</feature>
<evidence type="ECO:0000256" key="1">
    <source>
        <dbReference type="SAM" id="MobiDB-lite"/>
    </source>
</evidence>
<organism evidence="2">
    <name type="scientific">Anguilla anguilla</name>
    <name type="common">European freshwater eel</name>
    <name type="synonym">Muraena anguilla</name>
    <dbReference type="NCBI Taxonomy" id="7936"/>
    <lineage>
        <taxon>Eukaryota</taxon>
        <taxon>Metazoa</taxon>
        <taxon>Chordata</taxon>
        <taxon>Craniata</taxon>
        <taxon>Vertebrata</taxon>
        <taxon>Euteleostomi</taxon>
        <taxon>Actinopterygii</taxon>
        <taxon>Neopterygii</taxon>
        <taxon>Teleostei</taxon>
        <taxon>Anguilliformes</taxon>
        <taxon>Anguillidae</taxon>
        <taxon>Anguilla</taxon>
    </lineage>
</organism>
<dbReference type="AlphaFoldDB" id="A0A0E9QDL7"/>